<evidence type="ECO:0000313" key="1">
    <source>
        <dbReference type="EMBL" id="MBS4198187.1"/>
    </source>
</evidence>
<reference evidence="1 2" key="1">
    <citation type="submission" date="2021-05" db="EMBL/GenBank/DDBJ databases">
        <title>Novel Bacillus species.</title>
        <authorList>
            <person name="Liu G."/>
        </authorList>
    </citation>
    <scope>NUCLEOTIDE SEQUENCE [LARGE SCALE GENOMIC DNA]</scope>
    <source>
        <strain evidence="1 2">FJAT-49732</strain>
    </source>
</reference>
<dbReference type="Pfam" id="PF26344">
    <property type="entry name" value="YuzC"/>
    <property type="match status" value="1"/>
</dbReference>
<keyword evidence="2" id="KW-1185">Reference proteome</keyword>
<comment type="caution">
    <text evidence="1">The sequence shown here is derived from an EMBL/GenBank/DDBJ whole genome shotgun (WGS) entry which is preliminary data.</text>
</comment>
<evidence type="ECO:0000313" key="2">
    <source>
        <dbReference type="Proteomes" id="UP000682713"/>
    </source>
</evidence>
<dbReference type="AlphaFoldDB" id="A0A942TLH3"/>
<sequence length="77" mass="8565">MNEANKIITKITTSPRFAHDLMDAAQKDNQSKVDQLIQSTGITVKAKSHYTPDGIVIELTNAKYQGDCCTLRLGLNW</sequence>
<dbReference type="InterPro" id="IPR058870">
    <property type="entry name" value="YuzC"/>
</dbReference>
<gene>
    <name evidence="1" type="ORF">KHA93_00750</name>
</gene>
<name>A0A942TLH3_9BACI</name>
<accession>A0A942TLH3</accession>
<organism evidence="1 2">
    <name type="scientific">Lederbergia citrisecunda</name>
    <dbReference type="NCBI Taxonomy" id="2833583"/>
    <lineage>
        <taxon>Bacteria</taxon>
        <taxon>Bacillati</taxon>
        <taxon>Bacillota</taxon>
        <taxon>Bacilli</taxon>
        <taxon>Bacillales</taxon>
        <taxon>Bacillaceae</taxon>
        <taxon>Lederbergia</taxon>
    </lineage>
</organism>
<dbReference type="Proteomes" id="UP000682713">
    <property type="component" value="Unassembled WGS sequence"/>
</dbReference>
<proteinExistence type="predicted"/>
<dbReference type="EMBL" id="JAGYPJ010000001">
    <property type="protein sequence ID" value="MBS4198187.1"/>
    <property type="molecule type" value="Genomic_DNA"/>
</dbReference>
<protein>
    <submittedName>
        <fullName evidence="1">Uncharacterized protein</fullName>
    </submittedName>
</protein>